<dbReference type="Gene3D" id="3.40.640.10">
    <property type="entry name" value="Type I PLP-dependent aspartate aminotransferase-like (Major domain)"/>
    <property type="match status" value="1"/>
</dbReference>
<dbReference type="EC" id="2.6.1.11" evidence="5"/>
<dbReference type="HAMAP" id="MF_01107">
    <property type="entry name" value="ArgD_aminotrans_3"/>
    <property type="match status" value="1"/>
</dbReference>
<dbReference type="eggNOG" id="COG4992">
    <property type="taxonomic scope" value="Bacteria"/>
</dbReference>
<keyword evidence="7" id="KW-1185">Reference proteome</keyword>
<dbReference type="OrthoDB" id="9807885at2"/>
<dbReference type="UniPathway" id="UPA00068">
    <property type="reaction ID" value="UER00109"/>
</dbReference>
<accession>K8EGN9</accession>
<dbReference type="KEGG" id="cml:BN424_1557"/>
<comment type="pathway">
    <text evidence="5">Amino-acid biosynthesis; L-arginine biosynthesis; N(2)-acetyl-L-ornithine from L-glutamate: step 4/4.</text>
</comment>
<dbReference type="EMBL" id="HE999757">
    <property type="protein sequence ID" value="CCO10998.2"/>
    <property type="molecule type" value="Genomic_DNA"/>
</dbReference>
<keyword evidence="2 5" id="KW-0028">Amino-acid biosynthesis</keyword>
<evidence type="ECO:0000256" key="1">
    <source>
        <dbReference type="ARBA" id="ARBA00022576"/>
    </source>
</evidence>
<dbReference type="GO" id="GO:0042802">
    <property type="term" value="F:identical protein binding"/>
    <property type="evidence" value="ECO:0007669"/>
    <property type="project" value="TreeGrafter"/>
</dbReference>
<comment type="subunit">
    <text evidence="5">Homodimer.</text>
</comment>
<dbReference type="InterPro" id="IPR015424">
    <property type="entry name" value="PyrdxlP-dep_Trfase"/>
</dbReference>
<gene>
    <name evidence="5 6" type="primary">argD</name>
    <name evidence="6" type="ORF">BN424_1557</name>
</gene>
<dbReference type="FunFam" id="3.40.640.10:FF:000004">
    <property type="entry name" value="Acetylornithine aminotransferase"/>
    <property type="match status" value="1"/>
</dbReference>
<keyword evidence="5" id="KW-0963">Cytoplasm</keyword>
<dbReference type="HOGENOM" id="CLU_016922_10_1_9"/>
<dbReference type="GO" id="GO:0005737">
    <property type="term" value="C:cytoplasm"/>
    <property type="evidence" value="ECO:0007669"/>
    <property type="project" value="UniProtKB-SubCell"/>
</dbReference>
<feature type="modified residue" description="N6-(pyridoxal phosphate)lysine" evidence="5">
    <location>
        <position position="235"/>
    </location>
</feature>
<evidence type="ECO:0000256" key="5">
    <source>
        <dbReference type="HAMAP-Rule" id="MF_01107"/>
    </source>
</evidence>
<dbReference type="InterPro" id="IPR004636">
    <property type="entry name" value="AcOrn/SuccOrn_fam"/>
</dbReference>
<dbReference type="NCBIfam" id="TIGR00707">
    <property type="entry name" value="argD"/>
    <property type="match status" value="1"/>
</dbReference>
<dbReference type="GO" id="GO:0030170">
    <property type="term" value="F:pyridoxal phosphate binding"/>
    <property type="evidence" value="ECO:0007669"/>
    <property type="project" value="InterPro"/>
</dbReference>
<dbReference type="InterPro" id="IPR050103">
    <property type="entry name" value="Class-III_PLP-dep_AT"/>
</dbReference>
<feature type="binding site" evidence="5">
    <location>
        <position position="264"/>
    </location>
    <ligand>
        <name>pyridoxal 5'-phosphate</name>
        <dbReference type="ChEBI" id="CHEBI:597326"/>
    </ligand>
</feature>
<proteinExistence type="inferred from homology"/>
<reference evidence="7" key="1">
    <citation type="journal article" date="2013" name="Genome Announc.">
        <title>Complete Chromosome Sequence of Carnobacterium maltaromaticum LMA 28.</title>
        <authorList>
            <person name="Cailliez-Grimal C."/>
            <person name="Chaillou S."/>
            <person name="Anba-Mondoloni J."/>
            <person name="Loux V."/>
            <person name="Afzal M.I."/>
            <person name="Rahman A."/>
            <person name="Kergourlay G."/>
            <person name="Champomier-Verges M.C."/>
            <person name="Zagorec M."/>
            <person name="Dalgaard P."/>
            <person name="Leisner J.J."/>
            <person name="Prevost H."/>
            <person name="Revol-Junelles A.M."/>
            <person name="Borges F."/>
        </authorList>
    </citation>
    <scope>NUCLEOTIDE SEQUENCE</scope>
    <source>
        <strain evidence="7">LMA28</strain>
    </source>
</reference>
<dbReference type="GO" id="GO:0006526">
    <property type="term" value="P:L-arginine biosynthetic process"/>
    <property type="evidence" value="ECO:0007669"/>
    <property type="project" value="UniProtKB-UniRule"/>
</dbReference>
<protein>
    <recommendedName>
        <fullName evidence="5">Acetylornithine aminotransferase</fullName>
        <shortName evidence="5">ACOAT</shortName>
        <ecNumber evidence="5">2.6.1.11</ecNumber>
    </recommendedName>
</protein>
<dbReference type="NCBIfam" id="NF002797">
    <property type="entry name" value="PRK02936.1"/>
    <property type="match status" value="1"/>
</dbReference>
<keyword evidence="5" id="KW-0055">Arginine biosynthesis</keyword>
<keyword evidence="1 5" id="KW-0032">Aminotransferase</keyword>
<keyword evidence="4 5" id="KW-0663">Pyridoxal phosphate</keyword>
<dbReference type="PROSITE" id="PS00600">
    <property type="entry name" value="AA_TRANSFER_CLASS_3"/>
    <property type="match status" value="1"/>
</dbReference>
<comment type="similarity">
    <text evidence="5">Belongs to the class-III pyridoxal-phosphate-dependent aminotransferase family. ArgD subfamily.</text>
</comment>
<evidence type="ECO:0000313" key="6">
    <source>
        <dbReference type="EMBL" id="CCO10998.2"/>
    </source>
</evidence>
<dbReference type="PIRSF" id="PIRSF000521">
    <property type="entry name" value="Transaminase_4ab_Lys_Orn"/>
    <property type="match status" value="1"/>
</dbReference>
<comment type="cofactor">
    <cofactor evidence="5">
        <name>pyridoxal 5'-phosphate</name>
        <dbReference type="ChEBI" id="CHEBI:597326"/>
    </cofactor>
    <text evidence="5">Binds 1 pyridoxal phosphate per subunit.</text>
</comment>
<comment type="miscellaneous">
    <text evidence="5">May also have succinyldiaminopimelate aminotransferase activity, thus carrying out the corresponding step in lysine biosynthesis.</text>
</comment>
<evidence type="ECO:0000256" key="4">
    <source>
        <dbReference type="ARBA" id="ARBA00022898"/>
    </source>
</evidence>
<feature type="binding site" evidence="5">
    <location>
        <begin position="206"/>
        <end position="209"/>
    </location>
    <ligand>
        <name>pyridoxal 5'-phosphate</name>
        <dbReference type="ChEBI" id="CHEBI:597326"/>
    </ligand>
</feature>
<evidence type="ECO:0000256" key="3">
    <source>
        <dbReference type="ARBA" id="ARBA00022679"/>
    </source>
</evidence>
<dbReference type="CDD" id="cd00610">
    <property type="entry name" value="OAT_like"/>
    <property type="match status" value="1"/>
</dbReference>
<feature type="binding site" evidence="5">
    <location>
        <position position="121"/>
    </location>
    <ligand>
        <name>pyridoxal 5'-phosphate</name>
        <dbReference type="ChEBI" id="CHEBI:597326"/>
    </ligand>
</feature>
<comment type="catalytic activity">
    <reaction evidence="5">
        <text>N(2)-acetyl-L-ornithine + 2-oxoglutarate = N-acetyl-L-glutamate 5-semialdehyde + L-glutamate</text>
        <dbReference type="Rhea" id="RHEA:18049"/>
        <dbReference type="ChEBI" id="CHEBI:16810"/>
        <dbReference type="ChEBI" id="CHEBI:29123"/>
        <dbReference type="ChEBI" id="CHEBI:29985"/>
        <dbReference type="ChEBI" id="CHEBI:57805"/>
        <dbReference type="EC" id="2.6.1.11"/>
    </reaction>
</comment>
<dbReference type="Gene3D" id="3.90.1150.10">
    <property type="entry name" value="Aspartate Aminotransferase, domain 1"/>
    <property type="match status" value="1"/>
</dbReference>
<dbReference type="Proteomes" id="UP000000212">
    <property type="component" value="Chromosome"/>
</dbReference>
<dbReference type="GO" id="GO:0003992">
    <property type="term" value="F:N2-acetyl-L-ornithine:2-oxoglutarate 5-aminotransferase activity"/>
    <property type="evidence" value="ECO:0007669"/>
    <property type="project" value="UniProtKB-UniRule"/>
</dbReference>
<keyword evidence="3 5" id="KW-0808">Transferase</keyword>
<feature type="binding site" evidence="5">
    <location>
        <position position="263"/>
    </location>
    <ligand>
        <name>N(2)-acetyl-L-ornithine</name>
        <dbReference type="ChEBI" id="CHEBI:57805"/>
    </ligand>
</feature>
<feature type="binding site" evidence="5">
    <location>
        <position position="124"/>
    </location>
    <ligand>
        <name>N(2)-acetyl-L-ornithine</name>
        <dbReference type="ChEBI" id="CHEBI:57805"/>
    </ligand>
</feature>
<dbReference type="InterPro" id="IPR015421">
    <property type="entry name" value="PyrdxlP-dep_Trfase_major"/>
</dbReference>
<dbReference type="STRING" id="1234679.BN424_1557"/>
<dbReference type="SUPFAM" id="SSF53383">
    <property type="entry name" value="PLP-dependent transferases"/>
    <property type="match status" value="1"/>
</dbReference>
<sequence length="377" mass="40788">MVSSLFQNYTKVPIELVRGLGTTVFDQEGKSYLDFTSGIAVCNLGHCHPQLVSVLEEQSHKIWHTSNLFENSLQEEVAEALCGVNYVAFFANSGAEANEAALKLARRHTGKEKIITCKNSFHGRTFATMSATGQAKIHEGFGSLLPTFDYVAYNDFSALEAAIDEETAAVMLELVQGEGGVIPAEKEYITDLVALCHKMGVLVIVDEVQTGIGRTGNFFCYQHYDFEPDIITLAKGLGSGFPVGAMLGKKELAKSFGAGVHGSTFGGNKLAMAVASKTIEIINEESFLADVTNKSLFFKQILNEQLAAKKQVVAIRGIGLMIGIELTIPVVEIVEKLRTNGLLVLGAGEKVLRILPPLTVAKTELEQASQMIQEVIV</sequence>
<dbReference type="PANTHER" id="PTHR11986:SF79">
    <property type="entry name" value="ACETYLORNITHINE AMINOTRANSFERASE, MITOCHONDRIAL"/>
    <property type="match status" value="1"/>
</dbReference>
<feature type="binding site" evidence="5">
    <location>
        <begin position="94"/>
        <end position="95"/>
    </location>
    <ligand>
        <name>pyridoxal 5'-phosphate</name>
        <dbReference type="ChEBI" id="CHEBI:597326"/>
    </ligand>
</feature>
<comment type="subcellular location">
    <subcellularLocation>
        <location evidence="5">Cytoplasm</location>
    </subcellularLocation>
</comment>
<name>K8EGN9_CARML</name>
<dbReference type="AlphaFoldDB" id="K8EGN9"/>
<evidence type="ECO:0000313" key="7">
    <source>
        <dbReference type="Proteomes" id="UP000000212"/>
    </source>
</evidence>
<dbReference type="InterPro" id="IPR005814">
    <property type="entry name" value="Aminotrans_3"/>
</dbReference>
<evidence type="ECO:0000256" key="2">
    <source>
        <dbReference type="ARBA" id="ARBA00022605"/>
    </source>
</evidence>
<dbReference type="InterPro" id="IPR015422">
    <property type="entry name" value="PyrdxlP-dep_Trfase_small"/>
</dbReference>
<dbReference type="InterPro" id="IPR049704">
    <property type="entry name" value="Aminotrans_3_PPA_site"/>
</dbReference>
<dbReference type="Pfam" id="PF00202">
    <property type="entry name" value="Aminotran_3"/>
    <property type="match status" value="1"/>
</dbReference>
<dbReference type="NCBIfam" id="NF002325">
    <property type="entry name" value="PRK01278.1"/>
    <property type="match status" value="1"/>
</dbReference>
<organism evidence="6 7">
    <name type="scientific">Carnobacterium maltaromaticum LMA28</name>
    <dbReference type="NCBI Taxonomy" id="1234679"/>
    <lineage>
        <taxon>Bacteria</taxon>
        <taxon>Bacillati</taxon>
        <taxon>Bacillota</taxon>
        <taxon>Bacilli</taxon>
        <taxon>Lactobacillales</taxon>
        <taxon>Carnobacteriaceae</taxon>
        <taxon>Carnobacterium</taxon>
    </lineage>
</organism>
<dbReference type="PANTHER" id="PTHR11986">
    <property type="entry name" value="AMINOTRANSFERASE CLASS III"/>
    <property type="match status" value="1"/>
</dbReference>